<dbReference type="EC" id="2.8.3.8" evidence="3"/>
<dbReference type="PANTHER" id="PTHR43293:SF1">
    <property type="entry name" value="ACETATE COA-TRANSFERASE YDIF"/>
    <property type="match status" value="1"/>
</dbReference>
<dbReference type="RefSeq" id="WP_082737660.1">
    <property type="nucleotide sequence ID" value="NZ_JBHSLU010000078.1"/>
</dbReference>
<evidence type="ECO:0000313" key="5">
    <source>
        <dbReference type="Proteomes" id="UP001596060"/>
    </source>
</evidence>
<dbReference type="Gene3D" id="3.40.1080.10">
    <property type="entry name" value="Glutaconate Coenzyme A-transferase"/>
    <property type="match status" value="2"/>
</dbReference>
<dbReference type="InterPro" id="IPR004165">
    <property type="entry name" value="CoA_trans_fam_I"/>
</dbReference>
<dbReference type="Pfam" id="PF01144">
    <property type="entry name" value="CoA_trans"/>
    <property type="match status" value="1"/>
</dbReference>
<dbReference type="EMBL" id="JBHSLU010000078">
    <property type="protein sequence ID" value="MFC5507948.1"/>
    <property type="molecule type" value="Genomic_DNA"/>
</dbReference>
<sequence>MKVISASEAASLIQPGDSILVSGSGGGHCVPEAVLEAIEARFLETGAPRDLCLIHAVGIGDRKLKGAARFRHPGMLRRSITGALVDSPPLIELAQKDLIESYTLPQGVIAQMTREIAAGRPGVITKTGLHTFVDPRQRGARQSASAREDLVELLEIGGEEWLRFKPFPLDVVLLRGTTADEDGNVTMEQEAVPGEMLSSAQAGRRLGAVVVVQVKRLARRGTLPQRAVKIPGILVDHIVVDENQRQTYWSDYNPSYSGEMRIPLEGMRRLPFTERKIVARRAAMEIRPGAICNLGAGISTGVSAVAAEEGFLDEIVLTNEQGFVGGAPLTGPDSGAAQNYDAVVDQPYQFDFYDGGGLDIAFLSFAEVDGEGHVNVSRFGDTIVGIGGFVNISQNARKVVFSGTFTAGGLQIATTDGQLRILQEGRSRKFVRAVEQICYNGRFAREQGREAVFVTERAVFRVGASGLELCEVAPGIDIERDIVAHMDFRPAIAADLRTMDARLFAAEPMGLKRDIAALGSQARQPRRRLGQTETVHRVAGVAEPA</sequence>
<comment type="similarity">
    <text evidence="1 3">Belongs to the 3-oxoacid CoA-transferase family.</text>
</comment>
<evidence type="ECO:0000256" key="1">
    <source>
        <dbReference type="ARBA" id="ARBA00007154"/>
    </source>
</evidence>
<evidence type="ECO:0000256" key="2">
    <source>
        <dbReference type="ARBA" id="ARBA00022679"/>
    </source>
</evidence>
<evidence type="ECO:0000313" key="4">
    <source>
        <dbReference type="EMBL" id="MFC5507948.1"/>
    </source>
</evidence>
<dbReference type="SMART" id="SM00882">
    <property type="entry name" value="CoA_trans"/>
    <property type="match status" value="1"/>
</dbReference>
<comment type="catalytic activity">
    <reaction evidence="3">
        <text>an acyl-CoA + acetate = a carboxylate + acetyl-CoA</text>
        <dbReference type="Rhea" id="RHEA:13381"/>
        <dbReference type="ChEBI" id="CHEBI:29067"/>
        <dbReference type="ChEBI" id="CHEBI:30089"/>
        <dbReference type="ChEBI" id="CHEBI:57288"/>
        <dbReference type="ChEBI" id="CHEBI:58342"/>
        <dbReference type="EC" id="2.8.3.8"/>
    </reaction>
</comment>
<organism evidence="4 5">
    <name type="scientific">Bosea massiliensis</name>
    <dbReference type="NCBI Taxonomy" id="151419"/>
    <lineage>
        <taxon>Bacteria</taxon>
        <taxon>Pseudomonadati</taxon>
        <taxon>Pseudomonadota</taxon>
        <taxon>Alphaproteobacteria</taxon>
        <taxon>Hyphomicrobiales</taxon>
        <taxon>Boseaceae</taxon>
        <taxon>Bosea</taxon>
    </lineage>
</organism>
<name>A0ABW0P6I4_9HYPH</name>
<comment type="function">
    <text evidence="3">CoA transferase having broad substrate specificity for short-chain acyl-CoA thioesters with the activity decreasing when the length of the carboxylic acid chain exceeds four carbons.</text>
</comment>
<proteinExistence type="inferred from homology"/>
<reference evidence="5" key="1">
    <citation type="journal article" date="2019" name="Int. J. Syst. Evol. Microbiol.">
        <title>The Global Catalogue of Microorganisms (GCM) 10K type strain sequencing project: providing services to taxonomists for standard genome sequencing and annotation.</title>
        <authorList>
            <consortium name="The Broad Institute Genomics Platform"/>
            <consortium name="The Broad Institute Genome Sequencing Center for Infectious Disease"/>
            <person name="Wu L."/>
            <person name="Ma J."/>
        </authorList>
    </citation>
    <scope>NUCLEOTIDE SEQUENCE [LARGE SCALE GENOMIC DNA]</scope>
    <source>
        <strain evidence="5">CCUG 43117</strain>
    </source>
</reference>
<protein>
    <recommendedName>
        <fullName evidence="3">Acetate CoA-transferase YdiF</fullName>
        <ecNumber evidence="3">2.8.3.8</ecNumber>
    </recommendedName>
</protein>
<keyword evidence="2 3" id="KW-0808">Transferase</keyword>
<comment type="caution">
    <text evidence="4">The sequence shown here is derived from an EMBL/GenBank/DDBJ whole genome shotgun (WGS) entry which is preliminary data.</text>
</comment>
<dbReference type="InterPro" id="IPR037171">
    <property type="entry name" value="NagB/RpiA_transferase-like"/>
</dbReference>
<gene>
    <name evidence="4" type="ORF">ACFPN9_22155</name>
</gene>
<keyword evidence="5" id="KW-1185">Reference proteome</keyword>
<dbReference type="Proteomes" id="UP001596060">
    <property type="component" value="Unassembled WGS sequence"/>
</dbReference>
<dbReference type="PANTHER" id="PTHR43293">
    <property type="entry name" value="ACETATE COA-TRANSFERASE YDIF"/>
    <property type="match status" value="1"/>
</dbReference>
<dbReference type="InterPro" id="IPR014388">
    <property type="entry name" value="3-oxoacid_CoA-transferase"/>
</dbReference>
<dbReference type="SUPFAM" id="SSF100950">
    <property type="entry name" value="NagB/RpiA/CoA transferase-like"/>
    <property type="match status" value="2"/>
</dbReference>
<accession>A0ABW0P6I4</accession>
<evidence type="ECO:0000256" key="3">
    <source>
        <dbReference type="PIRNR" id="PIRNR000858"/>
    </source>
</evidence>
<dbReference type="GO" id="GO:0016740">
    <property type="term" value="F:transferase activity"/>
    <property type="evidence" value="ECO:0007669"/>
    <property type="project" value="UniProtKB-KW"/>
</dbReference>
<dbReference type="PIRSF" id="PIRSF000858">
    <property type="entry name" value="SCOT-t"/>
    <property type="match status" value="1"/>
</dbReference>